<name>X6NAA1_RETFI</name>
<feature type="non-terminal residue" evidence="3">
    <location>
        <position position="156"/>
    </location>
</feature>
<organism evidence="3 4">
    <name type="scientific">Reticulomyxa filosa</name>
    <dbReference type="NCBI Taxonomy" id="46433"/>
    <lineage>
        <taxon>Eukaryota</taxon>
        <taxon>Sar</taxon>
        <taxon>Rhizaria</taxon>
        <taxon>Retaria</taxon>
        <taxon>Foraminifera</taxon>
        <taxon>Monothalamids</taxon>
        <taxon>Reticulomyxidae</taxon>
        <taxon>Reticulomyxa</taxon>
    </lineage>
</organism>
<dbReference type="InterPro" id="IPR013761">
    <property type="entry name" value="SAM/pointed_sf"/>
</dbReference>
<keyword evidence="2" id="KW-1133">Transmembrane helix</keyword>
<keyword evidence="4" id="KW-1185">Reference proteome</keyword>
<feature type="compositionally biased region" description="Basic and acidic residues" evidence="1">
    <location>
        <begin position="89"/>
        <end position="115"/>
    </location>
</feature>
<protein>
    <submittedName>
        <fullName evidence="3">Uncharacterized protein</fullName>
    </submittedName>
</protein>
<dbReference type="Gene3D" id="1.10.150.50">
    <property type="entry name" value="Transcription Factor, Ets-1"/>
    <property type="match status" value="1"/>
</dbReference>
<keyword evidence="2" id="KW-0472">Membrane</keyword>
<feature type="region of interest" description="Disordered" evidence="1">
    <location>
        <begin position="72"/>
        <end position="115"/>
    </location>
</feature>
<dbReference type="AlphaFoldDB" id="X6NAA1"/>
<feature type="transmembrane region" description="Helical" evidence="2">
    <location>
        <begin position="133"/>
        <end position="155"/>
    </location>
</feature>
<comment type="caution">
    <text evidence="3">The sequence shown here is derived from an EMBL/GenBank/DDBJ whole genome shotgun (WGS) entry which is preliminary data.</text>
</comment>
<dbReference type="Proteomes" id="UP000023152">
    <property type="component" value="Unassembled WGS sequence"/>
</dbReference>
<reference evidence="3 4" key="1">
    <citation type="journal article" date="2013" name="Curr. Biol.">
        <title>The Genome of the Foraminiferan Reticulomyxa filosa.</title>
        <authorList>
            <person name="Glockner G."/>
            <person name="Hulsmann N."/>
            <person name="Schleicher M."/>
            <person name="Noegel A.A."/>
            <person name="Eichinger L."/>
            <person name="Gallinger C."/>
            <person name="Pawlowski J."/>
            <person name="Sierra R."/>
            <person name="Euteneuer U."/>
            <person name="Pillet L."/>
            <person name="Moustafa A."/>
            <person name="Platzer M."/>
            <person name="Groth M."/>
            <person name="Szafranski K."/>
            <person name="Schliwa M."/>
        </authorList>
    </citation>
    <scope>NUCLEOTIDE SEQUENCE [LARGE SCALE GENOMIC DNA]</scope>
</reference>
<evidence type="ECO:0000256" key="2">
    <source>
        <dbReference type="SAM" id="Phobius"/>
    </source>
</evidence>
<sequence length="156" mass="17945">MHISKRRPKSKEKKKEGAIVAFYEEYGRQFETHQIDGGKLLAQTKTTLTKDLTVKSQHAPLLMEFVDELKGDHASPLQPQSSPKRTKIGGHDGEHEEKKHDVAKKQGENDLDEERKNLLLNENSGKSKSMMYCLIDLCFNTNVYVYIFICILYNVY</sequence>
<keyword evidence="2" id="KW-0812">Transmembrane</keyword>
<dbReference type="EMBL" id="ASPP01010100">
    <property type="protein sequence ID" value="ETO23225.1"/>
    <property type="molecule type" value="Genomic_DNA"/>
</dbReference>
<evidence type="ECO:0000313" key="4">
    <source>
        <dbReference type="Proteomes" id="UP000023152"/>
    </source>
</evidence>
<proteinExistence type="predicted"/>
<accession>X6NAA1</accession>
<evidence type="ECO:0000256" key="1">
    <source>
        <dbReference type="SAM" id="MobiDB-lite"/>
    </source>
</evidence>
<gene>
    <name evidence="3" type="ORF">RFI_13958</name>
</gene>
<evidence type="ECO:0000313" key="3">
    <source>
        <dbReference type="EMBL" id="ETO23225.1"/>
    </source>
</evidence>